<evidence type="ECO:0000313" key="9">
    <source>
        <dbReference type="WBParaSite" id="PSU_v2.g9513.t1"/>
    </source>
</evidence>
<sequence>MLNQKSYFFQHSKSNNSICRSCNQLIPQDEIRVYRNDYFEIFPYPRNGWFHLKCFWLLEEVKTNINEKDVMLEIESRERNYENEFWQYQKHKIIKNNTQFSLHDGQNSCFYTSMAFFDSTNSKISLKIDESELLGIRKKIAEIKDLMNNTVPSTPIDDSVEELASNLEKQNNLAKIKDSLNDSISSSSSSGYASAEDFSDSFCSTPN</sequence>
<dbReference type="InterPro" id="IPR036957">
    <property type="entry name" value="Znf_PARP_sf"/>
</dbReference>
<dbReference type="SMART" id="SM01336">
    <property type="entry name" value="zf-PARP"/>
    <property type="match status" value="1"/>
</dbReference>
<evidence type="ECO:0000256" key="3">
    <source>
        <dbReference type="ARBA" id="ARBA00022771"/>
    </source>
</evidence>
<evidence type="ECO:0000259" key="7">
    <source>
        <dbReference type="PROSITE" id="PS50064"/>
    </source>
</evidence>
<proteinExistence type="predicted"/>
<dbReference type="WBParaSite" id="PSU_v2.g9513.t1">
    <property type="protein sequence ID" value="PSU_v2.g9513.t1"/>
    <property type="gene ID" value="PSU_v2.g9513"/>
</dbReference>
<dbReference type="Proteomes" id="UP000887577">
    <property type="component" value="Unplaced"/>
</dbReference>
<name>A0A914ZA20_9BILA</name>
<dbReference type="GO" id="GO:0003677">
    <property type="term" value="F:DNA binding"/>
    <property type="evidence" value="ECO:0007669"/>
    <property type="project" value="InterPro"/>
</dbReference>
<dbReference type="GO" id="GO:0005634">
    <property type="term" value="C:nucleus"/>
    <property type="evidence" value="ECO:0007669"/>
    <property type="project" value="UniProtKB-SubCell"/>
</dbReference>
<evidence type="ECO:0000256" key="6">
    <source>
        <dbReference type="SAM" id="MobiDB-lite"/>
    </source>
</evidence>
<evidence type="ECO:0000313" key="8">
    <source>
        <dbReference type="Proteomes" id="UP000887577"/>
    </source>
</evidence>
<keyword evidence="4" id="KW-0862">Zinc</keyword>
<feature type="region of interest" description="Disordered" evidence="6">
    <location>
        <begin position="181"/>
        <end position="207"/>
    </location>
</feature>
<keyword evidence="2" id="KW-0479">Metal-binding</keyword>
<evidence type="ECO:0000256" key="5">
    <source>
        <dbReference type="ARBA" id="ARBA00023242"/>
    </source>
</evidence>
<dbReference type="GO" id="GO:0008270">
    <property type="term" value="F:zinc ion binding"/>
    <property type="evidence" value="ECO:0007669"/>
    <property type="project" value="UniProtKB-KW"/>
</dbReference>
<dbReference type="AlphaFoldDB" id="A0A914ZA20"/>
<evidence type="ECO:0000256" key="1">
    <source>
        <dbReference type="ARBA" id="ARBA00004123"/>
    </source>
</evidence>
<dbReference type="PROSITE" id="PS50064">
    <property type="entry name" value="ZF_PARP_2"/>
    <property type="match status" value="1"/>
</dbReference>
<feature type="compositionally biased region" description="Low complexity" evidence="6">
    <location>
        <begin position="181"/>
        <end position="196"/>
    </location>
</feature>
<dbReference type="InterPro" id="IPR001510">
    <property type="entry name" value="Znf_PARP"/>
</dbReference>
<dbReference type="SUPFAM" id="SSF57716">
    <property type="entry name" value="Glucocorticoid receptor-like (DNA-binding domain)"/>
    <property type="match status" value="1"/>
</dbReference>
<keyword evidence="5" id="KW-0539">Nucleus</keyword>
<organism evidence="8 9">
    <name type="scientific">Panagrolaimus superbus</name>
    <dbReference type="NCBI Taxonomy" id="310955"/>
    <lineage>
        <taxon>Eukaryota</taxon>
        <taxon>Metazoa</taxon>
        <taxon>Ecdysozoa</taxon>
        <taxon>Nematoda</taxon>
        <taxon>Chromadorea</taxon>
        <taxon>Rhabditida</taxon>
        <taxon>Tylenchina</taxon>
        <taxon>Panagrolaimomorpha</taxon>
        <taxon>Panagrolaimoidea</taxon>
        <taxon>Panagrolaimidae</taxon>
        <taxon>Panagrolaimus</taxon>
    </lineage>
</organism>
<feature type="domain" description="PARP-type" evidence="7">
    <location>
        <begin position="7"/>
        <end position="76"/>
    </location>
</feature>
<evidence type="ECO:0000256" key="2">
    <source>
        <dbReference type="ARBA" id="ARBA00022723"/>
    </source>
</evidence>
<evidence type="ECO:0000256" key="4">
    <source>
        <dbReference type="ARBA" id="ARBA00022833"/>
    </source>
</evidence>
<accession>A0A914ZA20</accession>
<keyword evidence="3" id="KW-0863">Zinc-finger</keyword>
<reference evidence="9" key="1">
    <citation type="submission" date="2022-11" db="UniProtKB">
        <authorList>
            <consortium name="WormBaseParasite"/>
        </authorList>
    </citation>
    <scope>IDENTIFICATION</scope>
</reference>
<protein>
    <submittedName>
        <fullName evidence="9">PARP-type domain-containing protein</fullName>
    </submittedName>
</protein>
<comment type="subcellular location">
    <subcellularLocation>
        <location evidence="1">Nucleus</location>
    </subcellularLocation>
</comment>
<dbReference type="Gene3D" id="3.30.1740.10">
    <property type="entry name" value="Zinc finger, PARP-type"/>
    <property type="match status" value="1"/>
</dbReference>
<keyword evidence="8" id="KW-1185">Reference proteome</keyword>